<dbReference type="AlphaFoldDB" id="A0A3N0XNG6"/>
<gene>
    <name evidence="1" type="ORF">DPX16_22141</name>
</gene>
<organism evidence="1 2">
    <name type="scientific">Anabarilius grahami</name>
    <name type="common">Kanglang fish</name>
    <name type="synonym">Barilius grahami</name>
    <dbReference type="NCBI Taxonomy" id="495550"/>
    <lineage>
        <taxon>Eukaryota</taxon>
        <taxon>Metazoa</taxon>
        <taxon>Chordata</taxon>
        <taxon>Craniata</taxon>
        <taxon>Vertebrata</taxon>
        <taxon>Euteleostomi</taxon>
        <taxon>Actinopterygii</taxon>
        <taxon>Neopterygii</taxon>
        <taxon>Teleostei</taxon>
        <taxon>Ostariophysi</taxon>
        <taxon>Cypriniformes</taxon>
        <taxon>Xenocyprididae</taxon>
        <taxon>Xenocypridinae</taxon>
        <taxon>Xenocypridinae incertae sedis</taxon>
        <taxon>Anabarilius</taxon>
    </lineage>
</organism>
<evidence type="ECO:0000313" key="1">
    <source>
        <dbReference type="EMBL" id="ROI81906.1"/>
    </source>
</evidence>
<sequence>MNSHRVGSDLDFPEDFLHLRVSVLLLTTEGNTRNEIRHFPAENYSLFQIDRHRERMDFAREKEGIRNLCGCSETPLAQPQLYMETPSWAGHQTSQIATGDPSKYRCMIVLVLSYVVSRVNGAVSKDGQIQTSQVRLIRTDLPFSSTEPDISPLWSDAFKKQRGERAKIAPDCLAALFLYVCSFYRSVNGNPIAGKAFNPNSVTLVDSGIHCIHCCLFVLFVLGLNHGRWSVCECTVRKIYIWNYSLPKQSLTGDFKEQNIIIHAVKY</sequence>
<protein>
    <submittedName>
        <fullName evidence="1">Uncharacterized protein</fullName>
    </submittedName>
</protein>
<keyword evidence="2" id="KW-1185">Reference proteome</keyword>
<evidence type="ECO:0000313" key="2">
    <source>
        <dbReference type="Proteomes" id="UP000281406"/>
    </source>
</evidence>
<comment type="caution">
    <text evidence="1">The sequence shown here is derived from an EMBL/GenBank/DDBJ whole genome shotgun (WGS) entry which is preliminary data.</text>
</comment>
<dbReference type="EMBL" id="RJVU01067793">
    <property type="protein sequence ID" value="ROI81906.1"/>
    <property type="molecule type" value="Genomic_DNA"/>
</dbReference>
<proteinExistence type="predicted"/>
<reference evidence="1 2" key="1">
    <citation type="submission" date="2018-10" db="EMBL/GenBank/DDBJ databases">
        <title>Genome assembly for a Yunnan-Guizhou Plateau 3E fish, Anabarilius grahami (Regan), and its evolutionary and genetic applications.</title>
        <authorList>
            <person name="Jiang W."/>
        </authorList>
    </citation>
    <scope>NUCLEOTIDE SEQUENCE [LARGE SCALE GENOMIC DNA]</scope>
    <source>
        <strain evidence="1">AG-KIZ</strain>
        <tissue evidence="1">Muscle</tissue>
    </source>
</reference>
<name>A0A3N0XNG6_ANAGA</name>
<accession>A0A3N0XNG6</accession>
<dbReference type="Proteomes" id="UP000281406">
    <property type="component" value="Unassembled WGS sequence"/>
</dbReference>